<keyword evidence="2" id="KW-1185">Reference proteome</keyword>
<dbReference type="Proteomes" id="UP000812287">
    <property type="component" value="Unassembled WGS sequence"/>
</dbReference>
<dbReference type="GeneID" id="66103668"/>
<accession>A0A9P7VI50</accession>
<sequence length="168" mass="18509">MIHHHSAHFILSPPTPPHLEPIHDSAFNGSMGMDRDLVFRGAILSARPAQELKSAIHICIFNWSSRASVDIMHKSFKDGGLCKWTFIPSSEYSSHTRSVSPRAVFPSVICSMLKPGIDIPPPPLPPRFDERLQNGRRGFDFCLGLCCTCCRSAMGIRTMAISTAAGFT</sequence>
<organism evidence="1 2">
    <name type="scientific">Guyanagaster necrorhizus</name>
    <dbReference type="NCBI Taxonomy" id="856835"/>
    <lineage>
        <taxon>Eukaryota</taxon>
        <taxon>Fungi</taxon>
        <taxon>Dikarya</taxon>
        <taxon>Basidiomycota</taxon>
        <taxon>Agaricomycotina</taxon>
        <taxon>Agaricomycetes</taxon>
        <taxon>Agaricomycetidae</taxon>
        <taxon>Agaricales</taxon>
        <taxon>Marasmiineae</taxon>
        <taxon>Physalacriaceae</taxon>
        <taxon>Guyanagaster</taxon>
    </lineage>
</organism>
<evidence type="ECO:0000313" key="1">
    <source>
        <dbReference type="EMBL" id="KAG7441008.1"/>
    </source>
</evidence>
<protein>
    <submittedName>
        <fullName evidence="1">Uncharacterized protein</fullName>
    </submittedName>
</protein>
<reference evidence="1" key="1">
    <citation type="submission" date="2020-11" db="EMBL/GenBank/DDBJ databases">
        <title>Adaptations for nitrogen fixation in a non-lichenized fungal sporocarp promotes dispersal by wood-feeding termites.</title>
        <authorList>
            <consortium name="DOE Joint Genome Institute"/>
            <person name="Koch R.A."/>
            <person name="Yoon G."/>
            <person name="Arayal U."/>
            <person name="Lail K."/>
            <person name="Amirebrahimi M."/>
            <person name="Labutti K."/>
            <person name="Lipzen A."/>
            <person name="Riley R."/>
            <person name="Barry K."/>
            <person name="Henrissat B."/>
            <person name="Grigoriev I.V."/>
            <person name="Herr J.R."/>
            <person name="Aime M.C."/>
        </authorList>
    </citation>
    <scope>NUCLEOTIDE SEQUENCE</scope>
    <source>
        <strain evidence="1">MCA 3950</strain>
    </source>
</reference>
<name>A0A9P7VI50_9AGAR</name>
<comment type="caution">
    <text evidence="1">The sequence shown here is derived from an EMBL/GenBank/DDBJ whole genome shotgun (WGS) entry which is preliminary data.</text>
</comment>
<dbReference type="RefSeq" id="XP_043034508.1">
    <property type="nucleotide sequence ID" value="XM_043181372.1"/>
</dbReference>
<evidence type="ECO:0000313" key="2">
    <source>
        <dbReference type="Proteomes" id="UP000812287"/>
    </source>
</evidence>
<dbReference type="EMBL" id="MU250564">
    <property type="protein sequence ID" value="KAG7441008.1"/>
    <property type="molecule type" value="Genomic_DNA"/>
</dbReference>
<proteinExistence type="predicted"/>
<dbReference type="AlphaFoldDB" id="A0A9P7VI50"/>
<gene>
    <name evidence="1" type="ORF">BT62DRAFT_554432</name>
</gene>